<name>A0ABV7HJX8_9GAMM</name>
<keyword evidence="4" id="KW-1185">Reference proteome</keyword>
<dbReference type="InterPro" id="IPR033900">
    <property type="entry name" value="Gram_neg_porin_domain"/>
</dbReference>
<evidence type="ECO:0000259" key="2">
    <source>
        <dbReference type="Pfam" id="PF13609"/>
    </source>
</evidence>
<evidence type="ECO:0000313" key="3">
    <source>
        <dbReference type="EMBL" id="MFC3151972.1"/>
    </source>
</evidence>
<feature type="chain" id="PRO_5047499506" description="Porin domain-containing protein" evidence="1">
    <location>
        <begin position="23"/>
        <end position="309"/>
    </location>
</feature>
<keyword evidence="1" id="KW-0732">Signal</keyword>
<accession>A0ABV7HJX8</accession>
<feature type="signal peptide" evidence="1">
    <location>
        <begin position="1"/>
        <end position="22"/>
    </location>
</feature>
<dbReference type="SUPFAM" id="SSF56935">
    <property type="entry name" value="Porins"/>
    <property type="match status" value="1"/>
</dbReference>
<dbReference type="Pfam" id="PF13609">
    <property type="entry name" value="Porin_4"/>
    <property type="match status" value="1"/>
</dbReference>
<dbReference type="InterPro" id="IPR023614">
    <property type="entry name" value="Porin_dom_sf"/>
</dbReference>
<dbReference type="EMBL" id="JBHRSZ010000005">
    <property type="protein sequence ID" value="MFC3151972.1"/>
    <property type="molecule type" value="Genomic_DNA"/>
</dbReference>
<dbReference type="RefSeq" id="WP_386721661.1">
    <property type="nucleotide sequence ID" value="NZ_JBHRSZ010000005.1"/>
</dbReference>
<dbReference type="Gene3D" id="2.40.160.10">
    <property type="entry name" value="Porin"/>
    <property type="match status" value="1"/>
</dbReference>
<feature type="domain" description="Porin" evidence="2">
    <location>
        <begin position="9"/>
        <end position="290"/>
    </location>
</feature>
<reference evidence="4" key="1">
    <citation type="journal article" date="2019" name="Int. J. Syst. Evol. Microbiol.">
        <title>The Global Catalogue of Microorganisms (GCM) 10K type strain sequencing project: providing services to taxonomists for standard genome sequencing and annotation.</title>
        <authorList>
            <consortium name="The Broad Institute Genomics Platform"/>
            <consortium name="The Broad Institute Genome Sequencing Center for Infectious Disease"/>
            <person name="Wu L."/>
            <person name="Ma J."/>
        </authorList>
    </citation>
    <scope>NUCLEOTIDE SEQUENCE [LARGE SCALE GENOMIC DNA]</scope>
    <source>
        <strain evidence="4">KCTC 52438</strain>
    </source>
</reference>
<evidence type="ECO:0000256" key="1">
    <source>
        <dbReference type="SAM" id="SignalP"/>
    </source>
</evidence>
<protein>
    <recommendedName>
        <fullName evidence="2">Porin domain-containing protein</fullName>
    </recommendedName>
</protein>
<proteinExistence type="predicted"/>
<gene>
    <name evidence="3" type="ORF">ACFOEK_13100</name>
</gene>
<evidence type="ECO:0000313" key="4">
    <source>
        <dbReference type="Proteomes" id="UP001595476"/>
    </source>
</evidence>
<organism evidence="3 4">
    <name type="scientific">Litoribrevibacter euphylliae</name>
    <dbReference type="NCBI Taxonomy" id="1834034"/>
    <lineage>
        <taxon>Bacteria</taxon>
        <taxon>Pseudomonadati</taxon>
        <taxon>Pseudomonadota</taxon>
        <taxon>Gammaproteobacteria</taxon>
        <taxon>Oceanospirillales</taxon>
        <taxon>Oceanospirillaceae</taxon>
        <taxon>Litoribrevibacter</taxon>
    </lineage>
</organism>
<dbReference type="Proteomes" id="UP001595476">
    <property type="component" value="Unassembled WGS sequence"/>
</dbReference>
<comment type="caution">
    <text evidence="3">The sequence shown here is derived from an EMBL/GenBank/DDBJ whole genome shotgun (WGS) entry which is preliminary data.</text>
</comment>
<sequence length="309" mass="33193">MAQFTRLAAAIAAASLAGAVHAGTMQTGDTEVTLSGEVIFAGNYTDNDDTGSSSNLYLDTVWLEVEASNGPVTAGFALDYGDDQTGEVVDNAYINYKLNDNYTLFAKHDDTYIGFQKATSKWNDTLNDTLVDHDGDEMYGAKISGGPISSTIYITNGAEHTENGGSEDDLQNFGTSVDYEADMFSAHFGYISSVDGAPNTGAFSVGGTATLNNILLAAEYNWLSDEVNDEDVSFLHLGAEYTMNDYTLIASYETTEEADQVGEGVEDRIAFGVNKDINDMLYVQAELDFDSKYDDSDDVVLEVAVGAAF</sequence>